<evidence type="ECO:0000313" key="8">
    <source>
        <dbReference type="EMBL" id="CAA9997338.1"/>
    </source>
</evidence>
<name>A0A6H5G495_9HEMI</name>
<dbReference type="AlphaFoldDB" id="A0A6H5G495"/>
<keyword evidence="4 6" id="KW-1133">Transmembrane helix</keyword>
<dbReference type="Pfam" id="PF10324">
    <property type="entry name" value="7TM_GPCR_Srw"/>
    <property type="match status" value="1"/>
</dbReference>
<accession>A0A6H5G495</accession>
<organism evidence="8 9">
    <name type="scientific">Nesidiocoris tenuis</name>
    <dbReference type="NCBI Taxonomy" id="355587"/>
    <lineage>
        <taxon>Eukaryota</taxon>
        <taxon>Metazoa</taxon>
        <taxon>Ecdysozoa</taxon>
        <taxon>Arthropoda</taxon>
        <taxon>Hexapoda</taxon>
        <taxon>Insecta</taxon>
        <taxon>Pterygota</taxon>
        <taxon>Neoptera</taxon>
        <taxon>Paraneoptera</taxon>
        <taxon>Hemiptera</taxon>
        <taxon>Heteroptera</taxon>
        <taxon>Panheteroptera</taxon>
        <taxon>Cimicomorpha</taxon>
        <taxon>Miridae</taxon>
        <taxon>Dicyphina</taxon>
        <taxon>Nesidiocoris</taxon>
    </lineage>
</organism>
<evidence type="ECO:0000256" key="2">
    <source>
        <dbReference type="ARBA" id="ARBA00010663"/>
    </source>
</evidence>
<reference evidence="8 9" key="1">
    <citation type="submission" date="2020-02" db="EMBL/GenBank/DDBJ databases">
        <authorList>
            <person name="Ferguson B K."/>
        </authorList>
    </citation>
    <scope>NUCLEOTIDE SEQUENCE [LARGE SCALE GENOMIC DNA]</scope>
</reference>
<dbReference type="PROSITE" id="PS50262">
    <property type="entry name" value="G_PROTEIN_RECEP_F1_2"/>
    <property type="match status" value="1"/>
</dbReference>
<dbReference type="PANTHER" id="PTHR47023:SF1">
    <property type="entry name" value="SEX PEPTIDE RECEPTOR"/>
    <property type="match status" value="1"/>
</dbReference>
<dbReference type="GO" id="GO:0008528">
    <property type="term" value="F:G protein-coupled peptide receptor activity"/>
    <property type="evidence" value="ECO:0007669"/>
    <property type="project" value="InterPro"/>
</dbReference>
<evidence type="ECO:0000313" key="9">
    <source>
        <dbReference type="Proteomes" id="UP000479000"/>
    </source>
</evidence>
<feature type="transmembrane region" description="Helical" evidence="6">
    <location>
        <begin position="236"/>
        <end position="259"/>
    </location>
</feature>
<dbReference type="PRINTS" id="PR00237">
    <property type="entry name" value="GPCRRHODOPSN"/>
</dbReference>
<keyword evidence="9" id="KW-1185">Reference proteome</keyword>
<dbReference type="Gene3D" id="1.20.1070.10">
    <property type="entry name" value="Rhodopsin 7-helix transmembrane proteins"/>
    <property type="match status" value="1"/>
</dbReference>
<feature type="transmembrane region" description="Helical" evidence="6">
    <location>
        <begin position="329"/>
        <end position="354"/>
    </location>
</feature>
<feature type="transmembrane region" description="Helical" evidence="6">
    <location>
        <begin position="88"/>
        <end position="111"/>
    </location>
</feature>
<sequence>MAELEELNFTNRSDFGPNGTYVIVDQNETVILGEGERLVNVTSEMDIAYAVPLYGYCMPFLLVVTIVANTLIVVVLSKRHMRTPTNAVLMAMALSDMFTLLFPAPWLFYMYTFGNHYKPLSPVGACYAWRAMNDIIPGLFHTASIWLTLALAVQRYIYVCHAPVARTWCTMPRVLKGVAVISICATLHQSPRFFELVYEPTTIRWGGQNNVQVCKVRVADWIEHGLSPNVYYTFYFLFRVIFVHALPCVSLVVLNLLLFKALRKAQIKRNKLFKENRKGDCKRLRDSNCTTLMLIVVVTVFLFTEIPLAVVTVLHIISSSIKEILDYRVANILILFTNFFIILSYPINFAIYCGMSRQFRETFKELFIRGAVQVTRRNGAGSSKYSLVNGPRTSTNETVLASSPFTHASSAQNRDGVHMLEMRLRTAFSSSHSLGFIMALDQFQVLAWMTEVVLGVPCRPQEDCWQTLKNRFLKKCPSAVNLFFNLTLPQDLAETSPQDQADNRPQDRIGALSINGIFKPSDIHGGRESAVSGAEIADNVLMIYNLFTEIHRCLNLFEKYDVDNMFDIKAISVDKSHRKKRAGESTDQCQPGCR</sequence>
<dbReference type="SUPFAM" id="SSF81321">
    <property type="entry name" value="Family A G protein-coupled receptor-like"/>
    <property type="match status" value="1"/>
</dbReference>
<comment type="subcellular location">
    <subcellularLocation>
        <location evidence="1">Membrane</location>
    </subcellularLocation>
</comment>
<dbReference type="GO" id="GO:0016020">
    <property type="term" value="C:membrane"/>
    <property type="evidence" value="ECO:0007669"/>
    <property type="project" value="UniProtKB-SubCell"/>
</dbReference>
<proteinExistence type="inferred from homology"/>
<comment type="similarity">
    <text evidence="2">Belongs to the G-protein coupled receptor 1 family.</text>
</comment>
<dbReference type="Gene3D" id="3.40.630.30">
    <property type="match status" value="1"/>
</dbReference>
<protein>
    <recommendedName>
        <fullName evidence="7">G-protein coupled receptors family 1 profile domain-containing protein</fullName>
    </recommendedName>
</protein>
<dbReference type="Proteomes" id="UP000479000">
    <property type="component" value="Unassembled WGS sequence"/>
</dbReference>
<keyword evidence="3 6" id="KW-0812">Transmembrane</keyword>
<evidence type="ECO:0000256" key="3">
    <source>
        <dbReference type="ARBA" id="ARBA00022692"/>
    </source>
</evidence>
<evidence type="ECO:0000256" key="4">
    <source>
        <dbReference type="ARBA" id="ARBA00022989"/>
    </source>
</evidence>
<feature type="transmembrane region" description="Helical" evidence="6">
    <location>
        <begin position="53"/>
        <end position="76"/>
    </location>
</feature>
<evidence type="ECO:0000259" key="7">
    <source>
        <dbReference type="PROSITE" id="PS50262"/>
    </source>
</evidence>
<feature type="transmembrane region" description="Helical" evidence="6">
    <location>
        <begin position="292"/>
        <end position="317"/>
    </location>
</feature>
<dbReference type="OrthoDB" id="5962323at2759"/>
<feature type="domain" description="G-protein coupled receptors family 1 profile" evidence="7">
    <location>
        <begin position="68"/>
        <end position="352"/>
    </location>
</feature>
<evidence type="ECO:0000256" key="6">
    <source>
        <dbReference type="SAM" id="Phobius"/>
    </source>
</evidence>
<evidence type="ECO:0000256" key="5">
    <source>
        <dbReference type="ARBA" id="ARBA00023136"/>
    </source>
</evidence>
<dbReference type="InterPro" id="IPR053071">
    <property type="entry name" value="GPCR1-related_rcpt"/>
</dbReference>
<dbReference type="InterPro" id="IPR017452">
    <property type="entry name" value="GPCR_Rhodpsn_7TM"/>
</dbReference>
<dbReference type="EMBL" id="CADCXU010005707">
    <property type="protein sequence ID" value="CAA9997338.1"/>
    <property type="molecule type" value="Genomic_DNA"/>
</dbReference>
<evidence type="ECO:0000256" key="1">
    <source>
        <dbReference type="ARBA" id="ARBA00004370"/>
    </source>
</evidence>
<dbReference type="PANTHER" id="PTHR47023">
    <property type="entry name" value="SEX PEPTIDE RECEPTOR"/>
    <property type="match status" value="1"/>
</dbReference>
<gene>
    <name evidence="8" type="ORF">NTEN_LOCUS3645</name>
</gene>
<dbReference type="InterPro" id="IPR019427">
    <property type="entry name" value="7TM_GPCR_serpentine_rcpt_Srw"/>
</dbReference>
<dbReference type="InterPro" id="IPR000276">
    <property type="entry name" value="GPCR_Rhodpsn"/>
</dbReference>
<keyword evidence="5 6" id="KW-0472">Membrane</keyword>
<dbReference type="CDD" id="cd14978">
    <property type="entry name" value="7tmA_FMRFamide_R-like"/>
    <property type="match status" value="1"/>
</dbReference>